<gene>
    <name evidence="4" type="primary">LOC106474217</name>
</gene>
<protein>
    <submittedName>
        <fullName evidence="4">Protein chibby homolog 1-like isoform X1</fullName>
    </submittedName>
</protein>
<proteinExistence type="predicted"/>
<dbReference type="CDD" id="cd07429">
    <property type="entry name" value="Cby_like"/>
    <property type="match status" value="1"/>
</dbReference>
<sequence>MLSAIKTILFFLKLKNKLNPDYGAVCDGVRVICFYFIFKRILRKGHLKLVSKMPLFGSKFSPKKTTPRKSPSLSNLTQSLDPGHTQEELGLNYGPIKLRLGNQQAKFENGQWVTEPKNASVSSKEIEELKQENKRLIEENNFLKYKLEIMLDLLTEKTLDFYLQEEEVEQLKTKNFGRSKS</sequence>
<feature type="region of interest" description="Disordered" evidence="2">
    <location>
        <begin position="61"/>
        <end position="84"/>
    </location>
</feature>
<keyword evidence="3" id="KW-1185">Reference proteome</keyword>
<dbReference type="GeneID" id="106474217"/>
<reference evidence="4" key="1">
    <citation type="submission" date="2025-08" db="UniProtKB">
        <authorList>
            <consortium name="RefSeq"/>
        </authorList>
    </citation>
    <scope>IDENTIFICATION</scope>
    <source>
        <tissue evidence="4">Muscle</tissue>
    </source>
</reference>
<accession>A0ABM1BX54</accession>
<feature type="coiled-coil region" evidence="1">
    <location>
        <begin position="119"/>
        <end position="146"/>
    </location>
</feature>
<evidence type="ECO:0000256" key="2">
    <source>
        <dbReference type="SAM" id="MobiDB-lite"/>
    </source>
</evidence>
<organism evidence="3 4">
    <name type="scientific">Limulus polyphemus</name>
    <name type="common">Atlantic horseshoe crab</name>
    <dbReference type="NCBI Taxonomy" id="6850"/>
    <lineage>
        <taxon>Eukaryota</taxon>
        <taxon>Metazoa</taxon>
        <taxon>Ecdysozoa</taxon>
        <taxon>Arthropoda</taxon>
        <taxon>Chelicerata</taxon>
        <taxon>Merostomata</taxon>
        <taxon>Xiphosura</taxon>
        <taxon>Limulidae</taxon>
        <taxon>Limulus</taxon>
    </lineage>
</organism>
<dbReference type="InterPro" id="IPR028118">
    <property type="entry name" value="Chibby_fam"/>
</dbReference>
<evidence type="ECO:0000313" key="3">
    <source>
        <dbReference type="Proteomes" id="UP000694941"/>
    </source>
</evidence>
<keyword evidence="1" id="KW-0175">Coiled coil</keyword>
<dbReference type="RefSeq" id="XP_013790363.2">
    <property type="nucleotide sequence ID" value="XM_013934909.2"/>
</dbReference>
<evidence type="ECO:0000256" key="1">
    <source>
        <dbReference type="SAM" id="Coils"/>
    </source>
</evidence>
<dbReference type="Pfam" id="PF14645">
    <property type="entry name" value="Chibby"/>
    <property type="match status" value="1"/>
</dbReference>
<evidence type="ECO:0000313" key="4">
    <source>
        <dbReference type="RefSeq" id="XP_013790363.2"/>
    </source>
</evidence>
<dbReference type="PANTHER" id="PTHR21533">
    <property type="entry name" value="LEUCINE-RICH PROTEIN"/>
    <property type="match status" value="1"/>
</dbReference>
<dbReference type="Proteomes" id="UP000694941">
    <property type="component" value="Unplaced"/>
</dbReference>
<feature type="compositionally biased region" description="Polar residues" evidence="2">
    <location>
        <begin position="68"/>
        <end position="80"/>
    </location>
</feature>
<name>A0ABM1BX54_LIMPO</name>
<dbReference type="PANTHER" id="PTHR21533:SF19">
    <property type="entry name" value="LEUCINE-RICH PROTEIN"/>
    <property type="match status" value="1"/>
</dbReference>